<feature type="domain" description="Cytochrome c" evidence="7">
    <location>
        <begin position="17"/>
        <end position="105"/>
    </location>
</feature>
<accession>A0AAW4YMI0</accession>
<keyword evidence="3 6" id="KW-0479">Metal-binding</keyword>
<comment type="caution">
    <text evidence="8">The sequence shown here is derived from an EMBL/GenBank/DDBJ whole genome shotgun (WGS) entry which is preliminary data.</text>
</comment>
<dbReference type="InterPro" id="IPR051459">
    <property type="entry name" value="Cytochrome_c-type_DH"/>
</dbReference>
<evidence type="ECO:0000256" key="3">
    <source>
        <dbReference type="ARBA" id="ARBA00022723"/>
    </source>
</evidence>
<dbReference type="InterPro" id="IPR009056">
    <property type="entry name" value="Cyt_c-like_dom"/>
</dbReference>
<dbReference type="EMBL" id="JABFTS010000001">
    <property type="protein sequence ID" value="MCE8049880.1"/>
    <property type="molecule type" value="Genomic_DNA"/>
</dbReference>
<dbReference type="InterPro" id="IPR008168">
    <property type="entry name" value="Cyt_C_IC"/>
</dbReference>
<evidence type="ECO:0000313" key="8">
    <source>
        <dbReference type="EMBL" id="MCE8049880.1"/>
    </source>
</evidence>
<evidence type="ECO:0000256" key="1">
    <source>
        <dbReference type="ARBA" id="ARBA00022448"/>
    </source>
</evidence>
<dbReference type="AlphaFoldDB" id="A0AAW4YMI0"/>
<dbReference type="InterPro" id="IPR036909">
    <property type="entry name" value="Cyt_c-like_dom_sf"/>
</dbReference>
<dbReference type="PRINTS" id="PR00605">
    <property type="entry name" value="CYTCHROMECIC"/>
</dbReference>
<dbReference type="PANTHER" id="PTHR35008:SF8">
    <property type="entry name" value="ALCOHOL DEHYDROGENASE CYTOCHROME C SUBUNIT"/>
    <property type="match status" value="1"/>
</dbReference>
<evidence type="ECO:0000256" key="4">
    <source>
        <dbReference type="ARBA" id="ARBA00022982"/>
    </source>
</evidence>
<dbReference type="GO" id="GO:0020037">
    <property type="term" value="F:heme binding"/>
    <property type="evidence" value="ECO:0007669"/>
    <property type="project" value="InterPro"/>
</dbReference>
<evidence type="ECO:0000256" key="6">
    <source>
        <dbReference type="PROSITE-ProRule" id="PRU00433"/>
    </source>
</evidence>
<dbReference type="PROSITE" id="PS51007">
    <property type="entry name" value="CYTC"/>
    <property type="match status" value="1"/>
</dbReference>
<keyword evidence="5 6" id="KW-0408">Iron</keyword>
<keyword evidence="4" id="KW-0249">Electron transport</keyword>
<reference evidence="8" key="1">
    <citation type="submission" date="2020-05" db="EMBL/GenBank/DDBJ databases">
        <authorList>
            <person name="Wang L."/>
            <person name="Shao Z."/>
        </authorList>
    </citation>
    <scope>NUCLEOTIDE SEQUENCE</scope>
    <source>
        <strain evidence="8">MCCC 1A05776</strain>
    </source>
</reference>
<evidence type="ECO:0000313" key="9">
    <source>
        <dbReference type="Proteomes" id="UP001320178"/>
    </source>
</evidence>
<dbReference type="Pfam" id="PF13442">
    <property type="entry name" value="Cytochrome_CBB3"/>
    <property type="match status" value="1"/>
</dbReference>
<dbReference type="PANTHER" id="PTHR35008">
    <property type="entry name" value="BLL4482 PROTEIN-RELATED"/>
    <property type="match status" value="1"/>
</dbReference>
<reference evidence="8" key="2">
    <citation type="journal article" date="2021" name="Front. Microbiol.">
        <title>Aerobic Denitrification and Heterotrophic Sulfur Oxidation in the Genus Halomonas Revealed by Six Novel Species Characterizations and Genome-Based Analysis.</title>
        <authorList>
            <person name="Wang L."/>
            <person name="Shao Z."/>
        </authorList>
    </citation>
    <scope>NUCLEOTIDE SEQUENCE</scope>
    <source>
        <strain evidence="8">MCCC 1A05776</strain>
    </source>
</reference>
<evidence type="ECO:0000256" key="2">
    <source>
        <dbReference type="ARBA" id="ARBA00022617"/>
    </source>
</evidence>
<proteinExistence type="predicted"/>
<evidence type="ECO:0000256" key="5">
    <source>
        <dbReference type="ARBA" id="ARBA00023004"/>
    </source>
</evidence>
<gene>
    <name evidence="8" type="ORF">HOP61_01040</name>
</gene>
<dbReference type="Proteomes" id="UP001320178">
    <property type="component" value="Unassembled WGS sequence"/>
</dbReference>
<protein>
    <submittedName>
        <fullName evidence="8">Cytochrome c</fullName>
    </submittedName>
</protein>
<dbReference type="SUPFAM" id="SSF46626">
    <property type="entry name" value="Cytochrome c"/>
    <property type="match status" value="1"/>
</dbReference>
<dbReference type="RefSeq" id="WP_191224377.1">
    <property type="nucleotide sequence ID" value="NZ_JAAQTN010000033.1"/>
</dbReference>
<sequence>MPEAWAARENPLPLSAEALARGEQVYQQYCSACHGPLGQGDGLAPAVAYFDPSPTNLALHGPAHGAAEYAWIISEGNAESAMPRFDTKLSEKEIWSVVHYIRHGLTQAPDEQYAQAHQH</sequence>
<dbReference type="GO" id="GO:0005506">
    <property type="term" value="F:iron ion binding"/>
    <property type="evidence" value="ECO:0007669"/>
    <property type="project" value="InterPro"/>
</dbReference>
<keyword evidence="1" id="KW-0813">Transport</keyword>
<keyword evidence="2 6" id="KW-0349">Heme</keyword>
<organism evidence="8 9">
    <name type="scientific">Billgrantia desiderata</name>
    <dbReference type="NCBI Taxonomy" id="52021"/>
    <lineage>
        <taxon>Bacteria</taxon>
        <taxon>Pseudomonadati</taxon>
        <taxon>Pseudomonadota</taxon>
        <taxon>Gammaproteobacteria</taxon>
        <taxon>Oceanospirillales</taxon>
        <taxon>Halomonadaceae</taxon>
        <taxon>Billgrantia</taxon>
    </lineage>
</organism>
<name>A0AAW4YMI0_9GAMM</name>
<dbReference type="GO" id="GO:0009055">
    <property type="term" value="F:electron transfer activity"/>
    <property type="evidence" value="ECO:0007669"/>
    <property type="project" value="InterPro"/>
</dbReference>
<evidence type="ECO:0000259" key="7">
    <source>
        <dbReference type="PROSITE" id="PS51007"/>
    </source>
</evidence>
<dbReference type="Gene3D" id="1.10.760.10">
    <property type="entry name" value="Cytochrome c-like domain"/>
    <property type="match status" value="1"/>
</dbReference>